<evidence type="ECO:0000259" key="14">
    <source>
        <dbReference type="PROSITE" id="PS50102"/>
    </source>
</evidence>
<evidence type="ECO:0000256" key="8">
    <source>
        <dbReference type="ARBA" id="ARBA00023128"/>
    </source>
</evidence>
<dbReference type="SUPFAM" id="SSF54928">
    <property type="entry name" value="RNA-binding domain, RBD"/>
    <property type="match status" value="1"/>
</dbReference>
<keyword evidence="9" id="KW-0472">Membrane</keyword>
<dbReference type="InterPro" id="IPR018850">
    <property type="entry name" value="Mt_escape_2_C"/>
</dbReference>
<comment type="caution">
    <text evidence="15">The sequence shown here is derived from an EMBL/GenBank/DDBJ whole genome shotgun (WGS) entry which is preliminary data.</text>
</comment>
<evidence type="ECO:0000256" key="10">
    <source>
        <dbReference type="ARBA" id="ARBA00025276"/>
    </source>
</evidence>
<keyword evidence="16" id="KW-1185">Reference proteome</keyword>
<evidence type="ECO:0000256" key="4">
    <source>
        <dbReference type="ARBA" id="ARBA00022692"/>
    </source>
</evidence>
<dbReference type="Pfam" id="PF10443">
    <property type="entry name" value="RNA12"/>
    <property type="match status" value="1"/>
</dbReference>
<feature type="coiled-coil region" evidence="13">
    <location>
        <begin position="821"/>
        <end position="848"/>
    </location>
</feature>
<dbReference type="EMBL" id="VNKQ01000009">
    <property type="protein sequence ID" value="KAG0648934.1"/>
    <property type="molecule type" value="Genomic_DNA"/>
</dbReference>
<dbReference type="Proteomes" id="UP000785200">
    <property type="component" value="Unassembled WGS sequence"/>
</dbReference>
<dbReference type="GO" id="GO:0003723">
    <property type="term" value="F:RNA binding"/>
    <property type="evidence" value="ECO:0007669"/>
    <property type="project" value="UniProtKB-UniRule"/>
</dbReference>
<dbReference type="Pfam" id="PF00076">
    <property type="entry name" value="RRM_1"/>
    <property type="match status" value="1"/>
</dbReference>
<keyword evidence="7" id="KW-1133">Transmembrane helix</keyword>
<comment type="similarity">
    <text evidence="2 12">Belongs to the YME2 family.</text>
</comment>
<keyword evidence="5 12" id="KW-0999">Mitochondrion inner membrane</keyword>
<evidence type="ECO:0000256" key="3">
    <source>
        <dbReference type="ARBA" id="ARBA00020222"/>
    </source>
</evidence>
<evidence type="ECO:0000256" key="12">
    <source>
        <dbReference type="RuleBase" id="RU367108"/>
    </source>
</evidence>
<gene>
    <name evidence="15" type="ORF">D0Z07_4810</name>
</gene>
<dbReference type="Gene3D" id="3.30.70.330">
    <property type="match status" value="1"/>
</dbReference>
<dbReference type="GO" id="GO:0006397">
    <property type="term" value="P:mRNA processing"/>
    <property type="evidence" value="ECO:0007669"/>
    <property type="project" value="UniProtKB-UniRule"/>
</dbReference>
<proteinExistence type="inferred from homology"/>
<accession>A0A9P6VJR8</accession>
<feature type="domain" description="RRM" evidence="14">
    <location>
        <begin position="203"/>
        <end position="293"/>
    </location>
</feature>
<evidence type="ECO:0000256" key="2">
    <source>
        <dbReference type="ARBA" id="ARBA00010320"/>
    </source>
</evidence>
<dbReference type="InterPro" id="IPR012677">
    <property type="entry name" value="Nucleotide-bd_a/b_plait_sf"/>
</dbReference>
<keyword evidence="12" id="KW-0507">mRNA processing</keyword>
<evidence type="ECO:0000256" key="7">
    <source>
        <dbReference type="ARBA" id="ARBA00022989"/>
    </source>
</evidence>
<protein>
    <recommendedName>
        <fullName evidence="3 12">Mitochondrial escape protein 2</fullName>
    </recommendedName>
</protein>
<evidence type="ECO:0000256" key="1">
    <source>
        <dbReference type="ARBA" id="ARBA00004434"/>
    </source>
</evidence>
<name>A0A9P6VJR8_9HELO</name>
<comment type="function">
    <text evidence="10 12">Plays a role in maintaining the mitochondrial genome and in controlling the mtDNA escape. Involved in the regulation of mtDNA nucleotide structure and number. May have a dispensable role in early maturation of pre-rRNA.</text>
</comment>
<comment type="subcellular location">
    <subcellularLocation>
        <location evidence="1 12">Mitochondrion inner membrane</location>
        <topology evidence="1 12">Single-pass membrane protein</topology>
    </subcellularLocation>
</comment>
<evidence type="ECO:0000256" key="6">
    <source>
        <dbReference type="ARBA" id="ARBA00022946"/>
    </source>
</evidence>
<evidence type="ECO:0000256" key="5">
    <source>
        <dbReference type="ARBA" id="ARBA00022792"/>
    </source>
</evidence>
<evidence type="ECO:0000256" key="9">
    <source>
        <dbReference type="ARBA" id="ARBA00023136"/>
    </source>
</evidence>
<organism evidence="15 16">
    <name type="scientific">Hyphodiscus hymeniophilus</name>
    <dbReference type="NCBI Taxonomy" id="353542"/>
    <lineage>
        <taxon>Eukaryota</taxon>
        <taxon>Fungi</taxon>
        <taxon>Dikarya</taxon>
        <taxon>Ascomycota</taxon>
        <taxon>Pezizomycotina</taxon>
        <taxon>Leotiomycetes</taxon>
        <taxon>Helotiales</taxon>
        <taxon>Hyphodiscaceae</taxon>
        <taxon>Hyphodiscus</taxon>
    </lineage>
</organism>
<dbReference type="GO" id="GO:0005743">
    <property type="term" value="C:mitochondrial inner membrane"/>
    <property type="evidence" value="ECO:0007669"/>
    <property type="project" value="UniProtKB-SubCell"/>
</dbReference>
<evidence type="ECO:0000313" key="16">
    <source>
        <dbReference type="Proteomes" id="UP000785200"/>
    </source>
</evidence>
<sequence length="853" mass="95645">MQASRRLVNQTSRLSLKNSSRFICHAGVTSRVGLRSLGKENAARWRGKRRESTEIGDDSTGHIKANVNEGILFFDNLFPLNLTWALRIPTWHMEKGLPDILWKFNHKALASYEPMAILQRAIPESAPIKVTEILPRLKDGGAFVKFSHAGEITAQEIADLIAGYLKENPVKPWFSPWRRVRTNLVMGRPWLEDLYRFPSWRMKVEFVSPTPGAGEAAELSQETLYSLFRKYGKIAEMSSQPSDSKTLPKFAYVDFARIRHAIMARNCMHGFRVLEEAGGGKTGTELRLSFEAKHRTHFFWDWLVNHPRVVIPIVAAAAALLAAAIFDPIRTFFIKSHIDHAFNFKDNRIYKWFRSQATEFLTFRSRRNEEASLNAIWDDRKSTIDQLHTWLIETADTFIIVQGPRGSGKKELVIDQALKGRPNTLLIDCKPIQEARGDGATIASAAAAVGYRPVFSWMNSISSLVDLAAQGTIGVKSGFSETLDQQLSKIWQNTSTALKQIALQNRKKNDPDANLADDDWLEAHPECRPVVVIDNFLHKNEESSVVYDKMSEWAASLTTSNVAHVIFLTNDISYSKSLTKALPDRVFRQIALGDISPEVAKKFVITHLDSDNPPSATGDAEKLTPSQRRSDLNELDECIEVLGGRLTDLEFFARRLKTGQTPNRAVTEIIDQSSSEILKMFLLTTGKSDAKYSTEQAWFLIKALAANGTLRYNEVLLSNTFSSSLSASASNAETALESLSAAELISIKTTKGRPQTIKAGKPVYQAAFKLLTEDRVLKSRLDLAILTELTKIETKSIDKYETELNMLGSLPKQPREVAPRVSFLLSKLEASQAKIQAWEKEMGTLKAVLLNEY</sequence>
<evidence type="ECO:0000256" key="11">
    <source>
        <dbReference type="PROSITE-ProRule" id="PRU00176"/>
    </source>
</evidence>
<keyword evidence="11 12" id="KW-0694">RNA-binding</keyword>
<dbReference type="AlphaFoldDB" id="A0A9P6VJR8"/>
<evidence type="ECO:0000256" key="13">
    <source>
        <dbReference type="SAM" id="Coils"/>
    </source>
</evidence>
<evidence type="ECO:0000313" key="15">
    <source>
        <dbReference type="EMBL" id="KAG0648934.1"/>
    </source>
</evidence>
<dbReference type="InterPro" id="IPR039627">
    <property type="entry name" value="Yme2_C"/>
</dbReference>
<dbReference type="InterPro" id="IPR035979">
    <property type="entry name" value="RBD_domain_sf"/>
</dbReference>
<keyword evidence="8 12" id="KW-0496">Mitochondrion</keyword>
<keyword evidence="4" id="KW-0812">Transmembrane</keyword>
<dbReference type="PANTHER" id="PTHR32198">
    <property type="entry name" value="MITOCHONDRIAL ESCAPE PROTEIN 2"/>
    <property type="match status" value="1"/>
</dbReference>
<reference evidence="15" key="1">
    <citation type="submission" date="2019-07" db="EMBL/GenBank/DDBJ databases">
        <title>Hyphodiscus hymeniophilus genome sequencing and assembly.</title>
        <authorList>
            <person name="Kramer G."/>
            <person name="Nodwell J."/>
        </authorList>
    </citation>
    <scope>NUCLEOTIDE SEQUENCE</scope>
    <source>
        <strain evidence="15">ATCC 34498</strain>
    </source>
</reference>
<dbReference type="PANTHER" id="PTHR32198:SF2">
    <property type="entry name" value="MITOCHONDRIAL ESCAPE PROTEIN 2"/>
    <property type="match status" value="1"/>
</dbReference>
<keyword evidence="13" id="KW-0175">Coiled coil</keyword>
<keyword evidence="6" id="KW-0809">Transit peptide</keyword>
<dbReference type="PROSITE" id="PS50102">
    <property type="entry name" value="RRM"/>
    <property type="match status" value="1"/>
</dbReference>
<dbReference type="OrthoDB" id="10267654at2759"/>
<dbReference type="InterPro" id="IPR000504">
    <property type="entry name" value="RRM_dom"/>
</dbReference>